<dbReference type="SUPFAM" id="SSF56235">
    <property type="entry name" value="N-terminal nucleophile aminohydrolases (Ntn hydrolases)"/>
    <property type="match status" value="1"/>
</dbReference>
<dbReference type="OrthoDB" id="9780217at2"/>
<dbReference type="Pfam" id="PF01112">
    <property type="entry name" value="Asparaginase_2"/>
    <property type="match status" value="1"/>
</dbReference>
<feature type="site" description="Cleavage; by autolysis" evidence="7">
    <location>
        <begin position="161"/>
        <end position="162"/>
    </location>
</feature>
<keyword evidence="1" id="KW-0645">Protease</keyword>
<dbReference type="Proteomes" id="UP000027037">
    <property type="component" value="Unassembled WGS sequence"/>
</dbReference>
<accession>A0A062U1M5</accession>
<evidence type="ECO:0000256" key="4">
    <source>
        <dbReference type="ARBA" id="ARBA00069124"/>
    </source>
</evidence>
<evidence type="ECO:0000256" key="3">
    <source>
        <dbReference type="ARBA" id="ARBA00022813"/>
    </source>
</evidence>
<organism evidence="8 9">
    <name type="scientific">Hyphomonas beringensis</name>
    <dbReference type="NCBI Taxonomy" id="1280946"/>
    <lineage>
        <taxon>Bacteria</taxon>
        <taxon>Pseudomonadati</taxon>
        <taxon>Pseudomonadota</taxon>
        <taxon>Alphaproteobacteria</taxon>
        <taxon>Hyphomonadales</taxon>
        <taxon>Hyphomonadaceae</taxon>
        <taxon>Hyphomonas</taxon>
    </lineage>
</organism>
<keyword evidence="3" id="KW-0068">Autocatalytic cleavage</keyword>
<keyword evidence="9" id="KW-1185">Reference proteome</keyword>
<name>A0A062U1M5_9PROT</name>
<dbReference type="Gene3D" id="3.60.20.30">
    <property type="entry name" value="(Glycosyl)asparaginase"/>
    <property type="match status" value="1"/>
</dbReference>
<feature type="binding site" evidence="6">
    <location>
        <begin position="212"/>
        <end position="215"/>
    </location>
    <ligand>
        <name>substrate</name>
    </ligand>
</feature>
<dbReference type="PANTHER" id="PTHR10188">
    <property type="entry name" value="L-ASPARAGINASE"/>
    <property type="match status" value="1"/>
</dbReference>
<feature type="active site" description="Nucleophile" evidence="5">
    <location>
        <position position="162"/>
    </location>
</feature>
<evidence type="ECO:0000256" key="7">
    <source>
        <dbReference type="PIRSR" id="PIRSR600246-3"/>
    </source>
</evidence>
<dbReference type="eggNOG" id="COG1446">
    <property type="taxonomic scope" value="Bacteria"/>
</dbReference>
<dbReference type="InterPro" id="IPR000246">
    <property type="entry name" value="Peptidase_T2"/>
</dbReference>
<evidence type="ECO:0000256" key="6">
    <source>
        <dbReference type="PIRSR" id="PIRSR600246-2"/>
    </source>
</evidence>
<evidence type="ECO:0000256" key="5">
    <source>
        <dbReference type="PIRSR" id="PIRSR600246-1"/>
    </source>
</evidence>
<dbReference type="EMBL" id="AWFF01000041">
    <property type="protein sequence ID" value="KCZ54206.1"/>
    <property type="molecule type" value="Genomic_DNA"/>
</dbReference>
<comment type="caution">
    <text evidence="8">The sequence shown here is derived from an EMBL/GenBank/DDBJ whole genome shotgun (WGS) entry which is preliminary data.</text>
</comment>
<gene>
    <name evidence="8" type="ORF">HY29_15315</name>
</gene>
<protein>
    <recommendedName>
        <fullName evidence="4">Isoaspartyl peptidase</fullName>
    </recommendedName>
</protein>
<evidence type="ECO:0000313" key="9">
    <source>
        <dbReference type="Proteomes" id="UP000027037"/>
    </source>
</evidence>
<dbReference type="GO" id="GO:0008233">
    <property type="term" value="F:peptidase activity"/>
    <property type="evidence" value="ECO:0007669"/>
    <property type="project" value="UniProtKB-KW"/>
</dbReference>
<evidence type="ECO:0000313" key="8">
    <source>
        <dbReference type="EMBL" id="KCZ54206.1"/>
    </source>
</evidence>
<dbReference type="CDD" id="cd04701">
    <property type="entry name" value="Asparaginase_2"/>
    <property type="match status" value="1"/>
</dbReference>
<feature type="binding site" evidence="6">
    <location>
        <begin position="190"/>
        <end position="193"/>
    </location>
    <ligand>
        <name>substrate</name>
    </ligand>
</feature>
<dbReference type="STRING" id="1280946.HY29_15315"/>
<dbReference type="GO" id="GO:0006508">
    <property type="term" value="P:proteolysis"/>
    <property type="evidence" value="ECO:0007669"/>
    <property type="project" value="UniProtKB-KW"/>
</dbReference>
<dbReference type="PANTHER" id="PTHR10188:SF6">
    <property type="entry name" value="N(4)-(BETA-N-ACETYLGLUCOSAMINYL)-L-ASPARAGINASE"/>
    <property type="match status" value="1"/>
</dbReference>
<keyword evidence="2" id="KW-0378">Hydrolase</keyword>
<dbReference type="GO" id="GO:0016811">
    <property type="term" value="F:hydrolase activity, acting on carbon-nitrogen (but not peptide) bonds, in linear amides"/>
    <property type="evidence" value="ECO:0007669"/>
    <property type="project" value="UniProtKB-ARBA"/>
</dbReference>
<sequence length="293" mass="30403">MSKKWALALHGGAGPIPGQDYSLQEAHLGTLLRNGMERLHGGEPALDVVEMMVRGLEESGLYLAGKGASPNTLGKYELDAAIMDGRNRTAGAVGALHGYRNPISCARRVMEHTPNVLLVADGARHLLKDSGLDIIEDPASYYEPIDEMTTQDMLNQPNPPGTVGAVALDIYGDLSAATSTAGISGKTPGRLGDTPLPGAGTWADERCAVSCTGLGEFFIRANAAADVSARIRYGGANLEAAVQGALNDVSHLGGSGGMIAVSAEGEITALWNSSGLKRAMADSAGRFEVGTFL</sequence>
<evidence type="ECO:0000256" key="1">
    <source>
        <dbReference type="ARBA" id="ARBA00022670"/>
    </source>
</evidence>
<proteinExistence type="predicted"/>
<dbReference type="InterPro" id="IPR029055">
    <property type="entry name" value="Ntn_hydrolases_N"/>
</dbReference>
<reference evidence="8 9" key="1">
    <citation type="journal article" date="2014" name="Antonie Van Leeuwenhoek">
        <title>Hyphomonas beringensis sp. nov. and Hyphomonas chukchiensis sp. nov., isolated from surface seawater of the Bering Sea and Chukchi Sea.</title>
        <authorList>
            <person name="Li C."/>
            <person name="Lai Q."/>
            <person name="Li G."/>
            <person name="Dong C."/>
            <person name="Wang J."/>
            <person name="Liao Y."/>
            <person name="Shao Z."/>
        </authorList>
    </citation>
    <scope>NUCLEOTIDE SEQUENCE [LARGE SCALE GENOMIC DNA]</scope>
    <source>
        <strain evidence="8 9">25B14_1</strain>
    </source>
</reference>
<dbReference type="PATRIC" id="fig|1280946.3.peg.2064"/>
<dbReference type="FunFam" id="3.60.20.30:FF:000001">
    <property type="entry name" value="Isoaspartyl peptidase/L-asparaginase"/>
    <property type="match status" value="1"/>
</dbReference>
<dbReference type="AlphaFoldDB" id="A0A062U1M5"/>
<dbReference type="RefSeq" id="WP_034796516.1">
    <property type="nucleotide sequence ID" value="NZ_AWFF01000041.1"/>
</dbReference>
<evidence type="ECO:0000256" key="2">
    <source>
        <dbReference type="ARBA" id="ARBA00022801"/>
    </source>
</evidence>